<comment type="similarity">
    <text evidence="1 5">Belongs to the CoaE family.</text>
</comment>
<dbReference type="HAMAP" id="MF_00376">
    <property type="entry name" value="Dephospho_CoA_kinase"/>
    <property type="match status" value="1"/>
</dbReference>
<dbReference type="PANTHER" id="PTHR10695">
    <property type="entry name" value="DEPHOSPHO-COA KINASE-RELATED"/>
    <property type="match status" value="1"/>
</dbReference>
<evidence type="ECO:0000256" key="2">
    <source>
        <dbReference type="ARBA" id="ARBA00022741"/>
    </source>
</evidence>
<dbReference type="EMBL" id="UFUW01000001">
    <property type="protein sequence ID" value="SUX25373.1"/>
    <property type="molecule type" value="Genomic_DNA"/>
</dbReference>
<dbReference type="Pfam" id="PF01121">
    <property type="entry name" value="CoaE"/>
    <property type="match status" value="1"/>
</dbReference>
<comment type="pathway">
    <text evidence="5">Cofactor biosynthesis; coenzyme A biosynthesis; CoA from (R)-pantothenate: step 5/5.</text>
</comment>
<dbReference type="NCBIfam" id="TIGR00152">
    <property type="entry name" value="dephospho-CoA kinase"/>
    <property type="match status" value="1"/>
</dbReference>
<evidence type="ECO:0000313" key="7">
    <source>
        <dbReference type="EMBL" id="SUX25373.1"/>
    </source>
</evidence>
<evidence type="ECO:0000256" key="6">
    <source>
        <dbReference type="NCBIfam" id="TIGR00152"/>
    </source>
</evidence>
<dbReference type="OrthoDB" id="9812943at2"/>
<protein>
    <recommendedName>
        <fullName evidence="5 6">Dephospho-CoA kinase</fullName>
        <ecNumber evidence="5 6">2.7.1.24</ecNumber>
    </recommendedName>
    <alternativeName>
        <fullName evidence="5">Dephosphocoenzyme A kinase</fullName>
    </alternativeName>
</protein>
<accession>A0A381EET0</accession>
<dbReference type="CDD" id="cd02022">
    <property type="entry name" value="DPCK"/>
    <property type="match status" value="1"/>
</dbReference>
<dbReference type="Proteomes" id="UP000254572">
    <property type="component" value="Unassembled WGS sequence"/>
</dbReference>
<keyword evidence="8" id="KW-1185">Reference proteome</keyword>
<feature type="binding site" evidence="5">
    <location>
        <begin position="10"/>
        <end position="15"/>
    </location>
    <ligand>
        <name>ATP</name>
        <dbReference type="ChEBI" id="CHEBI:30616"/>
    </ligand>
</feature>
<evidence type="ECO:0000313" key="8">
    <source>
        <dbReference type="Proteomes" id="UP000254572"/>
    </source>
</evidence>
<proteinExistence type="inferred from homology"/>
<keyword evidence="4 5" id="KW-0173">Coenzyme A biosynthesis</keyword>
<comment type="subcellular location">
    <subcellularLocation>
        <location evidence="5">Cytoplasm</location>
    </subcellularLocation>
</comment>
<dbReference type="AlphaFoldDB" id="A0A381EET0"/>
<dbReference type="SUPFAM" id="SSF52540">
    <property type="entry name" value="P-loop containing nucleoside triphosphate hydrolases"/>
    <property type="match status" value="1"/>
</dbReference>
<dbReference type="PANTHER" id="PTHR10695:SF46">
    <property type="entry name" value="BIFUNCTIONAL COENZYME A SYNTHASE-RELATED"/>
    <property type="match status" value="1"/>
</dbReference>
<comment type="function">
    <text evidence="5">Catalyzes the phosphorylation of the 3'-hydroxyl group of dephosphocoenzyme A to form coenzyme A.</text>
</comment>
<evidence type="ECO:0000256" key="4">
    <source>
        <dbReference type="ARBA" id="ARBA00022993"/>
    </source>
</evidence>
<keyword evidence="5 7" id="KW-0418">Kinase</keyword>
<keyword evidence="5" id="KW-0963">Cytoplasm</keyword>
<organism evidence="7 8">
    <name type="scientific">Cardiobacterium valvarum</name>
    <dbReference type="NCBI Taxonomy" id="194702"/>
    <lineage>
        <taxon>Bacteria</taxon>
        <taxon>Pseudomonadati</taxon>
        <taxon>Pseudomonadota</taxon>
        <taxon>Gammaproteobacteria</taxon>
        <taxon>Cardiobacteriales</taxon>
        <taxon>Cardiobacteriaceae</taxon>
        <taxon>Cardiobacterium</taxon>
    </lineage>
</organism>
<evidence type="ECO:0000256" key="3">
    <source>
        <dbReference type="ARBA" id="ARBA00022840"/>
    </source>
</evidence>
<dbReference type="PROSITE" id="PS51219">
    <property type="entry name" value="DPCK"/>
    <property type="match status" value="1"/>
</dbReference>
<dbReference type="GO" id="GO:0015937">
    <property type="term" value="P:coenzyme A biosynthetic process"/>
    <property type="evidence" value="ECO:0007669"/>
    <property type="project" value="UniProtKB-UniRule"/>
</dbReference>
<dbReference type="RefSeq" id="WP_115612489.1">
    <property type="nucleotide sequence ID" value="NZ_JBHLZC010000001.1"/>
</dbReference>
<gene>
    <name evidence="5 7" type="primary">coaE</name>
    <name evidence="7" type="ORF">NCTC13294_02389</name>
</gene>
<dbReference type="GO" id="GO:0005524">
    <property type="term" value="F:ATP binding"/>
    <property type="evidence" value="ECO:0007669"/>
    <property type="project" value="UniProtKB-UniRule"/>
</dbReference>
<dbReference type="GO" id="GO:0004140">
    <property type="term" value="F:dephospho-CoA kinase activity"/>
    <property type="evidence" value="ECO:0007669"/>
    <property type="project" value="UniProtKB-UniRule"/>
</dbReference>
<name>A0A381EET0_9GAMM</name>
<sequence>MIIGLTGGIASGKTLCSDWFAARSVTVIDADIIAREVVASGSPLLQELADVFGRDILTADGDLNRGVLRVRAFVNDAARNRLNAIMQPAIHSRLLQQLQAAPPKPYRLLSAPLLLENELDVLCDLVLVVDVSAATQLSRGSQRDRQRRDAIAAIIAAQISREERLRRANFIVNNESGIPATYRQLAALHQRFLGWVQQHDS</sequence>
<comment type="catalytic activity">
    <reaction evidence="5">
        <text>3'-dephospho-CoA + ATP = ADP + CoA + H(+)</text>
        <dbReference type="Rhea" id="RHEA:18245"/>
        <dbReference type="ChEBI" id="CHEBI:15378"/>
        <dbReference type="ChEBI" id="CHEBI:30616"/>
        <dbReference type="ChEBI" id="CHEBI:57287"/>
        <dbReference type="ChEBI" id="CHEBI:57328"/>
        <dbReference type="ChEBI" id="CHEBI:456216"/>
        <dbReference type="EC" id="2.7.1.24"/>
    </reaction>
</comment>
<keyword evidence="2 5" id="KW-0547">Nucleotide-binding</keyword>
<dbReference type="InterPro" id="IPR001977">
    <property type="entry name" value="Depp_CoAkinase"/>
</dbReference>
<dbReference type="EC" id="2.7.1.24" evidence="5 6"/>
<dbReference type="Gene3D" id="3.40.50.300">
    <property type="entry name" value="P-loop containing nucleotide triphosphate hydrolases"/>
    <property type="match status" value="1"/>
</dbReference>
<keyword evidence="5 7" id="KW-0808">Transferase</keyword>
<evidence type="ECO:0000256" key="1">
    <source>
        <dbReference type="ARBA" id="ARBA00009018"/>
    </source>
</evidence>
<evidence type="ECO:0000256" key="5">
    <source>
        <dbReference type="HAMAP-Rule" id="MF_00376"/>
    </source>
</evidence>
<dbReference type="UniPathway" id="UPA00241">
    <property type="reaction ID" value="UER00356"/>
</dbReference>
<dbReference type="GO" id="GO:0005737">
    <property type="term" value="C:cytoplasm"/>
    <property type="evidence" value="ECO:0007669"/>
    <property type="project" value="UniProtKB-SubCell"/>
</dbReference>
<keyword evidence="3 5" id="KW-0067">ATP-binding</keyword>
<dbReference type="InterPro" id="IPR027417">
    <property type="entry name" value="P-loop_NTPase"/>
</dbReference>
<reference evidence="7 8" key="1">
    <citation type="submission" date="2018-06" db="EMBL/GenBank/DDBJ databases">
        <authorList>
            <consortium name="Pathogen Informatics"/>
            <person name="Doyle S."/>
        </authorList>
    </citation>
    <scope>NUCLEOTIDE SEQUENCE [LARGE SCALE GENOMIC DNA]</scope>
    <source>
        <strain evidence="7 8">NCTC13294</strain>
    </source>
</reference>